<accession>A0A0B6YR89</accession>
<proteinExistence type="predicted"/>
<evidence type="ECO:0000313" key="1">
    <source>
        <dbReference type="EMBL" id="CEK58667.1"/>
    </source>
</evidence>
<dbReference type="AlphaFoldDB" id="A0A0B6YR89"/>
<dbReference type="EMBL" id="HACG01011802">
    <property type="protein sequence ID" value="CEK58667.1"/>
    <property type="molecule type" value="Transcribed_RNA"/>
</dbReference>
<gene>
    <name evidence="1" type="primary">ORF33825</name>
</gene>
<name>A0A0B6YR89_9EUPU</name>
<protein>
    <submittedName>
        <fullName evidence="1">Uncharacterized protein</fullName>
    </submittedName>
</protein>
<reference evidence="1" key="1">
    <citation type="submission" date="2014-12" db="EMBL/GenBank/DDBJ databases">
        <title>Insight into the proteome of Arion vulgaris.</title>
        <authorList>
            <person name="Aradska J."/>
            <person name="Bulat T."/>
            <person name="Smidak R."/>
            <person name="Sarate P."/>
            <person name="Gangsoo J."/>
            <person name="Sialana F."/>
            <person name="Bilban M."/>
            <person name="Lubec G."/>
        </authorList>
    </citation>
    <scope>NUCLEOTIDE SEQUENCE</scope>
    <source>
        <tissue evidence="1">Skin</tissue>
    </source>
</reference>
<sequence>MWVDMVDPIKQAKPMMNTSWWGFNVWIQKPPLPAIYNTIPSIRVFMEHYTCH</sequence>
<organism evidence="1">
    <name type="scientific">Arion vulgaris</name>
    <dbReference type="NCBI Taxonomy" id="1028688"/>
    <lineage>
        <taxon>Eukaryota</taxon>
        <taxon>Metazoa</taxon>
        <taxon>Spiralia</taxon>
        <taxon>Lophotrochozoa</taxon>
        <taxon>Mollusca</taxon>
        <taxon>Gastropoda</taxon>
        <taxon>Heterobranchia</taxon>
        <taxon>Euthyneura</taxon>
        <taxon>Panpulmonata</taxon>
        <taxon>Eupulmonata</taxon>
        <taxon>Stylommatophora</taxon>
        <taxon>Helicina</taxon>
        <taxon>Arionoidea</taxon>
        <taxon>Arionidae</taxon>
        <taxon>Arion</taxon>
    </lineage>
</organism>